<dbReference type="InterPro" id="IPR014816">
    <property type="entry name" value="tRNA_MeTrfase_Gcd14"/>
</dbReference>
<accession>A0A554N7V4</accession>
<dbReference type="PANTHER" id="PTHR12133:SF1">
    <property type="entry name" value="TRNA (ADENINE(58)-N(1))-METHYLTRANSFERASE, MITOCHONDRIAL"/>
    <property type="match status" value="1"/>
</dbReference>
<evidence type="ECO:0000259" key="6">
    <source>
        <dbReference type="Pfam" id="PF08704"/>
    </source>
</evidence>
<evidence type="ECO:0000313" key="7">
    <source>
        <dbReference type="EMBL" id="TSD13359.1"/>
    </source>
</evidence>
<evidence type="ECO:0000313" key="8">
    <source>
        <dbReference type="Proteomes" id="UP000319894"/>
    </source>
</evidence>
<gene>
    <name evidence="7" type="ORF">DP107_12770</name>
</gene>
<dbReference type="Pfam" id="PF08704">
    <property type="entry name" value="GCD14"/>
    <property type="match status" value="1"/>
</dbReference>
<keyword evidence="8" id="KW-1185">Reference proteome</keyword>
<dbReference type="GO" id="GO:0160107">
    <property type="term" value="F:tRNA (adenine(58)-N1)-methyltransferase activity"/>
    <property type="evidence" value="ECO:0007669"/>
    <property type="project" value="InterPro"/>
</dbReference>
<dbReference type="InterPro" id="IPR029063">
    <property type="entry name" value="SAM-dependent_MTases_sf"/>
</dbReference>
<dbReference type="CDD" id="cd02440">
    <property type="entry name" value="AdoMet_MTases"/>
    <property type="match status" value="1"/>
</dbReference>
<sequence>MTDADAPGGAAGSDGDEGSGAPVLLVRENREYLLRPGETLETDLGVLTVPDDVRPGDTVETHLETPFTVRRLRGPDLFHHFERTGAPMVPRDIGLVLGETGAGTGDRVLDAGTGTGVLAAYLARAGARVTTYETDPEFAEVARRNMRMAGVADAVEVRTGDVTAALDALAGGEDERLGSAGGFDVVTLDTADAPTVAARATDLLVSGGYLAMYVPFVEGSREAATAAREAGMVDVTTHETIQREFVYGDRGSRPDTAPVGHTGFITIARRPDAPTPDA</sequence>
<organism evidence="7 8">
    <name type="scientific">Haloglomus irregulare</name>
    <dbReference type="NCBI Taxonomy" id="2234134"/>
    <lineage>
        <taxon>Archaea</taxon>
        <taxon>Methanobacteriati</taxon>
        <taxon>Methanobacteriota</taxon>
        <taxon>Stenosarchaea group</taxon>
        <taxon>Halobacteria</taxon>
        <taxon>Halobacteriales</taxon>
        <taxon>Natronomonadaceae</taxon>
        <taxon>Haloglomus</taxon>
    </lineage>
</organism>
<dbReference type="PROSITE" id="PS51620">
    <property type="entry name" value="SAM_TRM61"/>
    <property type="match status" value="1"/>
</dbReference>
<dbReference type="GO" id="GO:0030488">
    <property type="term" value="P:tRNA methylation"/>
    <property type="evidence" value="ECO:0007669"/>
    <property type="project" value="InterPro"/>
</dbReference>
<dbReference type="Proteomes" id="UP000319894">
    <property type="component" value="Unassembled WGS sequence"/>
</dbReference>
<keyword evidence="2 7" id="KW-0808">Transferase</keyword>
<proteinExistence type="predicted"/>
<reference evidence="7 8" key="1">
    <citation type="submission" date="2018-06" db="EMBL/GenBank/DDBJ databases">
        <title>Natronomonas sp. F16-60 a new haloarchaeon isolated from a solar saltern of Isla Cristina, Huelva, Spain.</title>
        <authorList>
            <person name="Duran-Viseras A."/>
            <person name="Sanchez-Porro C."/>
            <person name="Ventosa A."/>
        </authorList>
    </citation>
    <scope>NUCLEOTIDE SEQUENCE [LARGE SCALE GENOMIC DNA]</scope>
    <source>
        <strain evidence="7 8">F16-60</strain>
    </source>
</reference>
<protein>
    <submittedName>
        <fullName evidence="7">SAM-dependent methyltransferase</fullName>
    </submittedName>
</protein>
<dbReference type="FunCoup" id="A0A554N7V4">
    <property type="interactions" value="101"/>
</dbReference>
<feature type="domain" description="tRNA (adenine(58)-N(1))-methyltransferase catalytic subunit TRM61 C-terminal" evidence="6">
    <location>
        <begin position="91"/>
        <end position="246"/>
    </location>
</feature>
<keyword evidence="4" id="KW-0819">tRNA processing</keyword>
<evidence type="ECO:0000256" key="2">
    <source>
        <dbReference type="ARBA" id="ARBA00022679"/>
    </source>
</evidence>
<dbReference type="SUPFAM" id="SSF53335">
    <property type="entry name" value="S-adenosyl-L-methionine-dependent methyltransferases"/>
    <property type="match status" value="1"/>
</dbReference>
<evidence type="ECO:0000256" key="3">
    <source>
        <dbReference type="ARBA" id="ARBA00022691"/>
    </source>
</evidence>
<keyword evidence="1 7" id="KW-0489">Methyltransferase</keyword>
<dbReference type="RefSeq" id="WP_144262546.1">
    <property type="nucleotide sequence ID" value="NZ_QMDX01000008.1"/>
</dbReference>
<evidence type="ECO:0000256" key="1">
    <source>
        <dbReference type="ARBA" id="ARBA00022603"/>
    </source>
</evidence>
<feature type="region of interest" description="Disordered" evidence="5">
    <location>
        <begin position="1"/>
        <end position="22"/>
    </location>
</feature>
<keyword evidence="3" id="KW-0949">S-adenosyl-L-methionine</keyword>
<evidence type="ECO:0000256" key="4">
    <source>
        <dbReference type="ARBA" id="ARBA00022694"/>
    </source>
</evidence>
<dbReference type="PANTHER" id="PTHR12133">
    <property type="entry name" value="TRNA (ADENINE(58)-N(1))-METHYLTRANSFERASE"/>
    <property type="match status" value="1"/>
</dbReference>
<dbReference type="InParanoid" id="A0A554N7V4"/>
<dbReference type="GO" id="GO:0031515">
    <property type="term" value="C:tRNA (m1A) methyltransferase complex"/>
    <property type="evidence" value="ECO:0007669"/>
    <property type="project" value="InterPro"/>
</dbReference>
<dbReference type="InterPro" id="IPR049470">
    <property type="entry name" value="TRM61_C"/>
</dbReference>
<comment type="caution">
    <text evidence="7">The sequence shown here is derived from an EMBL/GenBank/DDBJ whole genome shotgun (WGS) entry which is preliminary data.</text>
</comment>
<dbReference type="EMBL" id="QMDX01000008">
    <property type="protein sequence ID" value="TSD13359.1"/>
    <property type="molecule type" value="Genomic_DNA"/>
</dbReference>
<evidence type="ECO:0000256" key="5">
    <source>
        <dbReference type="SAM" id="MobiDB-lite"/>
    </source>
</evidence>
<name>A0A554N7V4_9EURY</name>
<dbReference type="Gene3D" id="3.40.50.150">
    <property type="entry name" value="Vaccinia Virus protein VP39"/>
    <property type="match status" value="1"/>
</dbReference>
<dbReference type="AlphaFoldDB" id="A0A554N7V4"/>